<proteinExistence type="predicted"/>
<name>A0ACC3NB82_9PEZI</name>
<evidence type="ECO:0000313" key="2">
    <source>
        <dbReference type="Proteomes" id="UP001281147"/>
    </source>
</evidence>
<gene>
    <name evidence="1" type="ORF">LTR37_008703</name>
</gene>
<dbReference type="EMBL" id="JAUTXU010000065">
    <property type="protein sequence ID" value="KAK3713018.1"/>
    <property type="molecule type" value="Genomic_DNA"/>
</dbReference>
<protein>
    <submittedName>
        <fullName evidence="1">Uncharacterized protein</fullName>
    </submittedName>
</protein>
<accession>A0ACC3NB82</accession>
<evidence type="ECO:0000313" key="1">
    <source>
        <dbReference type="EMBL" id="KAK3713018.1"/>
    </source>
</evidence>
<dbReference type="Proteomes" id="UP001281147">
    <property type="component" value="Unassembled WGS sequence"/>
</dbReference>
<reference evidence="1" key="1">
    <citation type="submission" date="2023-07" db="EMBL/GenBank/DDBJ databases">
        <title>Black Yeasts Isolated from many extreme environments.</title>
        <authorList>
            <person name="Coleine C."/>
            <person name="Stajich J.E."/>
            <person name="Selbmann L."/>
        </authorList>
    </citation>
    <scope>NUCLEOTIDE SEQUENCE</scope>
    <source>
        <strain evidence="1">CCFEE 5714</strain>
    </source>
</reference>
<keyword evidence="2" id="KW-1185">Reference proteome</keyword>
<comment type="caution">
    <text evidence="1">The sequence shown here is derived from an EMBL/GenBank/DDBJ whole genome shotgun (WGS) entry which is preliminary data.</text>
</comment>
<sequence length="310" mass="31904">MALSLYPLCSLILISTLAICTSLHHRQDFLEDIPEYAKQVRTAIYVIENLRAGNASDSCADAGLVEQLDLGGYDGAYCHGLLCEAAIGIEIFSDLERASGDMRTTLEGLSSAQSGENASDRCQMLNVNTLNEAGLDGASIRSAICGPTDSTSSTPSTAGTTTTSSQSAIAFEPTATAVTSLSEATSSSTPDPETEQLSTPTLFTSTSSESPSTSVVVSTSTSSSSLSPMDTTAPTTTTTLTSPSSSISEQPISVSIITVTVYETVWVGQASTSEISSTTANPTTSDGTSQQIVDITATINDPSATTALKG</sequence>
<organism evidence="1 2">
    <name type="scientific">Vermiconidia calcicola</name>
    <dbReference type="NCBI Taxonomy" id="1690605"/>
    <lineage>
        <taxon>Eukaryota</taxon>
        <taxon>Fungi</taxon>
        <taxon>Dikarya</taxon>
        <taxon>Ascomycota</taxon>
        <taxon>Pezizomycotina</taxon>
        <taxon>Dothideomycetes</taxon>
        <taxon>Dothideomycetidae</taxon>
        <taxon>Mycosphaerellales</taxon>
        <taxon>Extremaceae</taxon>
        <taxon>Vermiconidia</taxon>
    </lineage>
</organism>